<dbReference type="PRINTS" id="PR01042">
    <property type="entry name" value="TRNASYNTHASP"/>
</dbReference>
<dbReference type="Gene3D" id="2.40.50.140">
    <property type="entry name" value="Nucleic acid-binding proteins"/>
    <property type="match status" value="1"/>
</dbReference>
<proteinExistence type="inferred from homology"/>
<evidence type="ECO:0000256" key="4">
    <source>
        <dbReference type="ARBA" id="ARBA00022741"/>
    </source>
</evidence>
<dbReference type="CDD" id="cd04318">
    <property type="entry name" value="EcAsnRS_like_N"/>
    <property type="match status" value="1"/>
</dbReference>
<dbReference type="Pfam" id="PF00152">
    <property type="entry name" value="tRNA-synt_2"/>
    <property type="match status" value="1"/>
</dbReference>
<evidence type="ECO:0000313" key="9">
    <source>
        <dbReference type="EMBL" id="KAJ5211836.1"/>
    </source>
</evidence>
<dbReference type="GO" id="GO:0005739">
    <property type="term" value="C:mitochondrion"/>
    <property type="evidence" value="ECO:0007669"/>
    <property type="project" value="TreeGrafter"/>
</dbReference>
<feature type="domain" description="Aminoacyl-transfer RNA synthetases class-II family profile" evidence="8">
    <location>
        <begin position="173"/>
        <end position="530"/>
    </location>
</feature>
<dbReference type="GeneID" id="83177845"/>
<dbReference type="InterPro" id="IPR004364">
    <property type="entry name" value="Aa-tRNA-synt_II"/>
</dbReference>
<dbReference type="PROSITE" id="PS50862">
    <property type="entry name" value="AA_TRNA_LIGASE_II"/>
    <property type="match status" value="1"/>
</dbReference>
<dbReference type="PANTHER" id="PTHR22594:SF34">
    <property type="entry name" value="ASPARAGINE--TRNA LIGASE, MITOCHONDRIAL-RELATED"/>
    <property type="match status" value="1"/>
</dbReference>
<dbReference type="PANTHER" id="PTHR22594">
    <property type="entry name" value="ASPARTYL/LYSYL-TRNA SYNTHETASE"/>
    <property type="match status" value="1"/>
</dbReference>
<dbReference type="InterPro" id="IPR006195">
    <property type="entry name" value="aa-tRNA-synth_II"/>
</dbReference>
<protein>
    <recommendedName>
        <fullName evidence="2">asparagine--tRNA ligase</fullName>
        <ecNumber evidence="2">6.1.1.22</ecNumber>
    </recommendedName>
</protein>
<evidence type="ECO:0000256" key="5">
    <source>
        <dbReference type="ARBA" id="ARBA00022840"/>
    </source>
</evidence>
<dbReference type="EMBL" id="JAPQKR010000008">
    <property type="protein sequence ID" value="KAJ5211836.1"/>
    <property type="molecule type" value="Genomic_DNA"/>
</dbReference>
<dbReference type="GO" id="GO:0006421">
    <property type="term" value="P:asparaginyl-tRNA aminoacylation"/>
    <property type="evidence" value="ECO:0007669"/>
    <property type="project" value="InterPro"/>
</dbReference>
<dbReference type="GO" id="GO:0004816">
    <property type="term" value="F:asparagine-tRNA ligase activity"/>
    <property type="evidence" value="ECO:0007669"/>
    <property type="project" value="UniProtKB-EC"/>
</dbReference>
<comment type="caution">
    <text evidence="9">The sequence shown here is derived from an EMBL/GenBank/DDBJ whole genome shotgun (WGS) entry which is preliminary data.</text>
</comment>
<keyword evidence="10" id="KW-1185">Reference proteome</keyword>
<dbReference type="SUPFAM" id="SSF55681">
    <property type="entry name" value="Class II aaRS and biotin synthetases"/>
    <property type="match status" value="1"/>
</dbReference>
<dbReference type="AlphaFoldDB" id="A0A9W9T766"/>
<evidence type="ECO:0000256" key="1">
    <source>
        <dbReference type="ARBA" id="ARBA00008226"/>
    </source>
</evidence>
<evidence type="ECO:0000256" key="7">
    <source>
        <dbReference type="ARBA" id="ARBA00023146"/>
    </source>
</evidence>
<reference evidence="9" key="2">
    <citation type="journal article" date="2023" name="IMA Fungus">
        <title>Comparative genomic study of the Penicillium genus elucidates a diverse pangenome and 15 lateral gene transfer events.</title>
        <authorList>
            <person name="Petersen C."/>
            <person name="Sorensen T."/>
            <person name="Nielsen M.R."/>
            <person name="Sondergaard T.E."/>
            <person name="Sorensen J.L."/>
            <person name="Fitzpatrick D.A."/>
            <person name="Frisvad J.C."/>
            <person name="Nielsen K.L."/>
        </authorList>
    </citation>
    <scope>NUCLEOTIDE SEQUENCE</scope>
    <source>
        <strain evidence="9">IBT 15544</strain>
    </source>
</reference>
<dbReference type="RefSeq" id="XP_058310006.1">
    <property type="nucleotide sequence ID" value="XM_058450544.1"/>
</dbReference>
<dbReference type="InterPro" id="IPR004522">
    <property type="entry name" value="Asn-tRNA-ligase"/>
</dbReference>
<dbReference type="InterPro" id="IPR002312">
    <property type="entry name" value="Asp/Asn-tRNA-synth_IIb"/>
</dbReference>
<dbReference type="Proteomes" id="UP001150904">
    <property type="component" value="Unassembled WGS sequence"/>
</dbReference>
<keyword evidence="6" id="KW-0648">Protein biosynthesis</keyword>
<accession>A0A9W9T766</accession>
<organism evidence="9 10">
    <name type="scientific">Penicillium cinerascens</name>
    <dbReference type="NCBI Taxonomy" id="70096"/>
    <lineage>
        <taxon>Eukaryota</taxon>
        <taxon>Fungi</taxon>
        <taxon>Dikarya</taxon>
        <taxon>Ascomycota</taxon>
        <taxon>Pezizomycotina</taxon>
        <taxon>Eurotiomycetes</taxon>
        <taxon>Eurotiomycetidae</taxon>
        <taxon>Eurotiales</taxon>
        <taxon>Aspergillaceae</taxon>
        <taxon>Penicillium</taxon>
    </lineage>
</organism>
<keyword evidence="5" id="KW-0067">ATP-binding</keyword>
<name>A0A9W9T766_9EURO</name>
<dbReference type="SUPFAM" id="SSF50249">
    <property type="entry name" value="Nucleic acid-binding proteins"/>
    <property type="match status" value="1"/>
</dbReference>
<evidence type="ECO:0000256" key="6">
    <source>
        <dbReference type="ARBA" id="ARBA00022917"/>
    </source>
</evidence>
<sequence>MQIWRRTFATSVARFGFNPTPNSRPALLRCAQILQSSKKEGPCSLEDQEVKVNGFIRSVRKQKRFAFAEISDGSTVEPLQAILKPSQAVDLSTGAAVEISGVWKACPPGKEQTHELQTTDVTIVGESDPETFPIQKKYQSTDFLRQIPHLRIRTPFQSLLARFRSECLFQLGNVFHSYPNGGFTQVQPPIITSSDCEGAGETFTLLPRGAVTSSSPETDHFFRAPKYLTVSSQLHLEAYAAELGNVWTLTPVFRAEKSDTPRHLSEFYMLEAEANFMDDLDSLTGLVEHILRDLTRRLYDHPVGQEILSAKRTGESGQESNSDQPALDLRQRWTALMDGPKWHRITYTEAIEKLQRAVTEDGASFEHPPTWEGGLQTEHEKYIVEVLHQGSPVFVTNYPKAIKPFYMAPSQVGQNNSTPGETVACFDLLLPEVSEVAGGSLREHRLPNIIQNMREYGLIKERTSTDPDTPAPSQPLYPHLSPTEDLGHLQWYADLRRWGSAPHGGFGLGFDRFLGYLSGVSSVRDVVSFPRYFGRADC</sequence>
<keyword evidence="4" id="KW-0547">Nucleotide-binding</keyword>
<evidence type="ECO:0000313" key="10">
    <source>
        <dbReference type="Proteomes" id="UP001150904"/>
    </source>
</evidence>
<comment type="similarity">
    <text evidence="1">Belongs to the class-II aminoacyl-tRNA synthetase family.</text>
</comment>
<keyword evidence="3" id="KW-0436">Ligase</keyword>
<evidence type="ECO:0000256" key="3">
    <source>
        <dbReference type="ARBA" id="ARBA00022598"/>
    </source>
</evidence>
<dbReference type="InterPro" id="IPR045864">
    <property type="entry name" value="aa-tRNA-synth_II/BPL/LPL"/>
</dbReference>
<dbReference type="GO" id="GO:0005524">
    <property type="term" value="F:ATP binding"/>
    <property type="evidence" value="ECO:0007669"/>
    <property type="project" value="UniProtKB-KW"/>
</dbReference>
<dbReference type="EC" id="6.1.1.22" evidence="2"/>
<evidence type="ECO:0000256" key="2">
    <source>
        <dbReference type="ARBA" id="ARBA00012816"/>
    </source>
</evidence>
<dbReference type="InterPro" id="IPR012340">
    <property type="entry name" value="NA-bd_OB-fold"/>
</dbReference>
<keyword evidence="7" id="KW-0030">Aminoacyl-tRNA synthetase</keyword>
<evidence type="ECO:0000259" key="8">
    <source>
        <dbReference type="PROSITE" id="PS50862"/>
    </source>
</evidence>
<reference evidence="9" key="1">
    <citation type="submission" date="2022-12" db="EMBL/GenBank/DDBJ databases">
        <authorList>
            <person name="Petersen C."/>
        </authorList>
    </citation>
    <scope>NUCLEOTIDE SEQUENCE</scope>
    <source>
        <strain evidence="9">IBT 15544</strain>
    </source>
</reference>
<gene>
    <name evidence="9" type="ORF">N7498_003482</name>
</gene>
<dbReference type="OrthoDB" id="43906at2759"/>
<dbReference type="Gene3D" id="3.30.930.10">
    <property type="entry name" value="Bira Bifunctional Protein, Domain 2"/>
    <property type="match status" value="1"/>
</dbReference>
<dbReference type="NCBIfam" id="TIGR00457">
    <property type="entry name" value="asnS"/>
    <property type="match status" value="1"/>
</dbReference>